<dbReference type="PANTHER" id="PTHR45702:SF2">
    <property type="entry name" value="KUZBANIAN, ISOFORM A"/>
    <property type="match status" value="1"/>
</dbReference>
<feature type="binding site" evidence="2">
    <location>
        <position position="356"/>
    </location>
    <ligand>
        <name>Zn(2+)</name>
        <dbReference type="ChEBI" id="CHEBI:29105"/>
        <note>catalytic</note>
    </ligand>
</feature>
<keyword evidence="2" id="KW-0479">Metal-binding</keyword>
<dbReference type="Gene3D" id="4.10.70.10">
    <property type="entry name" value="Disintegrin domain"/>
    <property type="match status" value="1"/>
</dbReference>
<dbReference type="InterPro" id="IPR051489">
    <property type="entry name" value="ADAM_Metalloproteinase"/>
</dbReference>
<dbReference type="Gene3D" id="3.40.390.10">
    <property type="entry name" value="Collagenase (Catalytic Domain)"/>
    <property type="match status" value="1"/>
</dbReference>
<sequence>MGPNATSIWALTSRRVSCLPQARLLHIISLLIVVPPCSEVSDPAIKLPIADFGSIELRRASPITTRESGPLVASLIDNNIYHGFVDGQPDSRVAVFSHEDQFSGMAAKGRDAYEVAIRRSTLTGEKLNFARMTFYASESSAAAIAVEEPSHSGDPTPSGSCNHRIPSVLGSQSLRENAIGLASNAYCRLRLVADHTFFQRVGRALLATTRLEMSLLVSIVNTIFKETVFRDGNRYFTDIGFKVGNVTVFERPTGDPKHFNSEGEQPIEAMLASFAREDSEANARACGAVLFTARDFAPCNATGLAFTGSVRNDIGVCARPRRTPDGEMMTPNAVVVTAVRNKRKLATAERAWVLAHELGHLWGSEHDPEAGDESTWFIMAGAAGAGRRLNAFSAASVAQMSAVLKLKFRCFESEGSCGDESLDTDEFCDEGPRGGACCDERCRLRPGAECSDMNHACCDDCSFAPEGRLCRTADDEVCLQKRRCSGESGFCPPPKPMKDGAACENHGTCLNGVCQDFCKTFGLESCHCTAQHVCRICCMNDSKCQPTALALDDGATCMGGRCVSGQCIDHCTFIGRETCSCEEPDECSKCCLYDGVCRPHHGLDPLPEGSACGTQPHRTCRRNICTGEAYEPEPNDTGPLSKYRLIWLGGSVVVIALAAYLICKYNVLHKRKYDFTVGRSDQGPNGRYRGSICFDSSPEST</sequence>
<keyword evidence="6" id="KW-0645">Protease</keyword>
<dbReference type="PROSITE" id="PS50214">
    <property type="entry name" value="DISINTEGRIN_2"/>
    <property type="match status" value="1"/>
</dbReference>
<dbReference type="PANTHER" id="PTHR45702">
    <property type="entry name" value="ADAM10/ADAM17 METALLOPEPTIDASE FAMILY MEMBER"/>
    <property type="match status" value="1"/>
</dbReference>
<dbReference type="SUPFAM" id="SSF55486">
    <property type="entry name" value="Metalloproteases ('zincins'), catalytic domain"/>
    <property type="match status" value="1"/>
</dbReference>
<protein>
    <submittedName>
        <fullName evidence="6">ADAM 17 protease-like</fullName>
    </submittedName>
</protein>
<dbReference type="FunFam" id="4.10.70.10:FF:000003">
    <property type="entry name" value="Disintegrin and metalloproteinase domain-containing protein 17"/>
    <property type="match status" value="1"/>
</dbReference>
<dbReference type="Proteomes" id="UP000192247">
    <property type="component" value="Unassembled WGS sequence"/>
</dbReference>
<name>A0A1V9XBF4_9ACAR</name>
<gene>
    <name evidence="6" type="ORF">BIW11_11439</name>
</gene>
<dbReference type="InterPro" id="IPR001762">
    <property type="entry name" value="Disintegrin_dom"/>
</dbReference>
<dbReference type="InterPro" id="IPR036436">
    <property type="entry name" value="Disintegrin_dom_sf"/>
</dbReference>
<dbReference type="AlphaFoldDB" id="A0A1V9XBF4"/>
<keyword evidence="3" id="KW-0812">Transmembrane</keyword>
<feature type="domain" description="Disintegrin" evidence="4">
    <location>
        <begin position="414"/>
        <end position="499"/>
    </location>
</feature>
<feature type="active site" evidence="2">
    <location>
        <position position="357"/>
    </location>
</feature>
<keyword evidence="3" id="KW-0472">Membrane</keyword>
<evidence type="ECO:0000313" key="6">
    <source>
        <dbReference type="EMBL" id="OQR70723.1"/>
    </source>
</evidence>
<dbReference type="GO" id="GO:0004222">
    <property type="term" value="F:metalloendopeptidase activity"/>
    <property type="evidence" value="ECO:0007669"/>
    <property type="project" value="InterPro"/>
</dbReference>
<keyword evidence="1" id="KW-1015">Disulfide bond</keyword>
<keyword evidence="2" id="KW-0862">Zinc</keyword>
<dbReference type="Pfam" id="PF00200">
    <property type="entry name" value="Disintegrin"/>
    <property type="match status" value="1"/>
</dbReference>
<dbReference type="InParanoid" id="A0A1V9XBF4"/>
<dbReference type="GO" id="GO:0046872">
    <property type="term" value="F:metal ion binding"/>
    <property type="evidence" value="ECO:0007669"/>
    <property type="project" value="UniProtKB-KW"/>
</dbReference>
<evidence type="ECO:0000256" key="3">
    <source>
        <dbReference type="SAM" id="Phobius"/>
    </source>
</evidence>
<organism evidence="6 7">
    <name type="scientific">Tropilaelaps mercedesae</name>
    <dbReference type="NCBI Taxonomy" id="418985"/>
    <lineage>
        <taxon>Eukaryota</taxon>
        <taxon>Metazoa</taxon>
        <taxon>Ecdysozoa</taxon>
        <taxon>Arthropoda</taxon>
        <taxon>Chelicerata</taxon>
        <taxon>Arachnida</taxon>
        <taxon>Acari</taxon>
        <taxon>Parasitiformes</taxon>
        <taxon>Mesostigmata</taxon>
        <taxon>Gamasina</taxon>
        <taxon>Dermanyssoidea</taxon>
        <taxon>Laelapidae</taxon>
        <taxon>Tropilaelaps</taxon>
    </lineage>
</organism>
<dbReference type="SMART" id="SM00050">
    <property type="entry name" value="DISIN"/>
    <property type="match status" value="1"/>
</dbReference>
<evidence type="ECO:0000256" key="2">
    <source>
        <dbReference type="PROSITE-ProRule" id="PRU00276"/>
    </source>
</evidence>
<feature type="binding site" evidence="2">
    <location>
        <position position="360"/>
    </location>
    <ligand>
        <name>Zn(2+)</name>
        <dbReference type="ChEBI" id="CHEBI:29105"/>
        <note>catalytic</note>
    </ligand>
</feature>
<evidence type="ECO:0000259" key="4">
    <source>
        <dbReference type="PROSITE" id="PS50214"/>
    </source>
</evidence>
<comment type="caution">
    <text evidence="6">The sequence shown here is derived from an EMBL/GenBank/DDBJ whole genome shotgun (WGS) entry which is preliminary data.</text>
</comment>
<feature type="binding site" evidence="2">
    <location>
        <position position="366"/>
    </location>
    <ligand>
        <name>Zn(2+)</name>
        <dbReference type="ChEBI" id="CHEBI:29105"/>
        <note>catalytic</note>
    </ligand>
</feature>
<dbReference type="STRING" id="418985.A0A1V9XBF4"/>
<keyword evidence="7" id="KW-1185">Reference proteome</keyword>
<dbReference type="OrthoDB" id="6437438at2759"/>
<evidence type="ECO:0000259" key="5">
    <source>
        <dbReference type="PROSITE" id="PS50215"/>
    </source>
</evidence>
<dbReference type="SUPFAM" id="SSF57552">
    <property type="entry name" value="Blood coagulation inhibitor (disintegrin)"/>
    <property type="match status" value="1"/>
</dbReference>
<evidence type="ECO:0000256" key="1">
    <source>
        <dbReference type="ARBA" id="ARBA00023157"/>
    </source>
</evidence>
<dbReference type="Pfam" id="PF13688">
    <property type="entry name" value="Reprolysin_5"/>
    <property type="match status" value="1"/>
</dbReference>
<accession>A0A1V9XBF4</accession>
<dbReference type="GO" id="GO:0006509">
    <property type="term" value="P:membrane protein ectodomain proteolysis"/>
    <property type="evidence" value="ECO:0007669"/>
    <property type="project" value="TreeGrafter"/>
</dbReference>
<dbReference type="EMBL" id="MNPL01016456">
    <property type="protein sequence ID" value="OQR70723.1"/>
    <property type="molecule type" value="Genomic_DNA"/>
</dbReference>
<evidence type="ECO:0000313" key="7">
    <source>
        <dbReference type="Proteomes" id="UP000192247"/>
    </source>
</evidence>
<comment type="caution">
    <text evidence="2">Lacks conserved residue(s) required for the propagation of feature annotation.</text>
</comment>
<keyword evidence="3" id="KW-1133">Transmembrane helix</keyword>
<dbReference type="PROSITE" id="PS50215">
    <property type="entry name" value="ADAM_MEPRO"/>
    <property type="match status" value="1"/>
</dbReference>
<dbReference type="InterPro" id="IPR024079">
    <property type="entry name" value="MetalloPept_cat_dom_sf"/>
</dbReference>
<dbReference type="InterPro" id="IPR001590">
    <property type="entry name" value="Peptidase_M12B"/>
</dbReference>
<feature type="domain" description="Peptidase M12B" evidence="5">
    <location>
        <begin position="185"/>
        <end position="404"/>
    </location>
</feature>
<dbReference type="GO" id="GO:0005886">
    <property type="term" value="C:plasma membrane"/>
    <property type="evidence" value="ECO:0007669"/>
    <property type="project" value="TreeGrafter"/>
</dbReference>
<reference evidence="6 7" key="1">
    <citation type="journal article" date="2017" name="Gigascience">
        <title>Draft genome of the honey bee ectoparasitic mite, Tropilaelaps mercedesae, is shaped by the parasitic life history.</title>
        <authorList>
            <person name="Dong X."/>
            <person name="Armstrong S.D."/>
            <person name="Xia D."/>
            <person name="Makepeace B.L."/>
            <person name="Darby A.C."/>
            <person name="Kadowaki T."/>
        </authorList>
    </citation>
    <scope>NUCLEOTIDE SEQUENCE [LARGE SCALE GENOMIC DNA]</scope>
    <source>
        <strain evidence="6">Wuxi-XJTLU</strain>
    </source>
</reference>
<proteinExistence type="predicted"/>
<feature type="transmembrane region" description="Helical" evidence="3">
    <location>
        <begin position="645"/>
        <end position="663"/>
    </location>
</feature>
<keyword evidence="6" id="KW-0378">Hydrolase</keyword>